<feature type="non-terminal residue" evidence="1">
    <location>
        <position position="1"/>
    </location>
</feature>
<protein>
    <submittedName>
        <fullName evidence="1">Uncharacterized protein</fullName>
    </submittedName>
</protein>
<name>A0AA40ML94_STAAU</name>
<dbReference type="EMBL" id="JXIG01000123">
    <property type="protein sequence ID" value="KIU01651.1"/>
    <property type="molecule type" value="Genomic_DNA"/>
</dbReference>
<dbReference type="AlphaFoldDB" id="A0AA40ML94"/>
<proteinExistence type="predicted"/>
<comment type="caution">
    <text evidence="1">The sequence shown here is derived from an EMBL/GenBank/DDBJ whole genome shotgun (WGS) entry which is preliminary data.</text>
</comment>
<evidence type="ECO:0000313" key="1">
    <source>
        <dbReference type="EMBL" id="KIU01651.1"/>
    </source>
</evidence>
<feature type="non-terminal residue" evidence="1">
    <location>
        <position position="132"/>
    </location>
</feature>
<sequence>TAENETLAGQPGFGPRDPPRHRFQARIRLIAAGQIGDPFGDALARAGMNHDLVGNQIIDRRGARSAGIAEIPSLHGRSPLGKDAEAAILGIALQVDRDVDLAFAGNLRDGCIFLQPNIDKGVEPLLDSGTPG</sequence>
<reference evidence="1 2" key="1">
    <citation type="submission" date="2015-01" db="EMBL/GenBank/DDBJ databases">
        <title>Characterization of Swiss Staphylococcus aureus strains involved in food poisoning.</title>
        <authorList>
            <person name="Crovadore J."/>
            <person name="Chablais R."/>
            <person name="Tonacini J."/>
            <person name="Schnyder B."/>
            <person name="Lefort F."/>
        </authorList>
    </citation>
    <scope>NUCLEOTIDE SEQUENCE [LARGE SCALE GENOMIC DNA]</scope>
    <source>
        <strain evidence="1 2">SA-120</strain>
    </source>
</reference>
<evidence type="ECO:0000313" key="2">
    <source>
        <dbReference type="Proteomes" id="UP000032274"/>
    </source>
</evidence>
<organism evidence="1 2">
    <name type="scientific">Staphylococcus aureus</name>
    <dbReference type="NCBI Taxonomy" id="1280"/>
    <lineage>
        <taxon>Bacteria</taxon>
        <taxon>Bacillati</taxon>
        <taxon>Bacillota</taxon>
        <taxon>Bacilli</taxon>
        <taxon>Bacillales</taxon>
        <taxon>Staphylococcaceae</taxon>
        <taxon>Staphylococcus</taxon>
    </lineage>
</organism>
<accession>A0AA40ML94</accession>
<dbReference type="Proteomes" id="UP000032274">
    <property type="component" value="Unassembled WGS sequence"/>
</dbReference>
<gene>
    <name evidence="1" type="ORF">QU38_00535</name>
</gene>